<feature type="region of interest" description="Disordered" evidence="1">
    <location>
        <begin position="428"/>
        <end position="494"/>
    </location>
</feature>
<evidence type="ECO:0000256" key="1">
    <source>
        <dbReference type="SAM" id="MobiDB-lite"/>
    </source>
</evidence>
<reference evidence="2 3" key="1">
    <citation type="journal article" date="2015" name="Antonie Van Leeuwenhoek">
        <title>Prauserella endophytica sp. nov., an endophytic actinobacterium isolated from Tamarix taklamakanensis.</title>
        <authorList>
            <person name="Liu J.M."/>
            <person name="Habden X."/>
            <person name="Guo L."/>
            <person name="Tuo L."/>
            <person name="Jiang Z.K."/>
            <person name="Liu S.W."/>
            <person name="Liu X.F."/>
            <person name="Chen L."/>
            <person name="Li R.F."/>
            <person name="Zhang Y.Q."/>
            <person name="Sun C.H."/>
        </authorList>
    </citation>
    <scope>NUCLEOTIDE SEQUENCE [LARGE SCALE GENOMIC DNA]</scope>
    <source>
        <strain evidence="2 3">CGMCC 4.7182</strain>
    </source>
</reference>
<accession>A0ABY2SCM0</accession>
<feature type="compositionally biased region" description="Gly residues" evidence="1">
    <location>
        <begin position="276"/>
        <end position="319"/>
    </location>
</feature>
<dbReference type="EMBL" id="SWMS01000001">
    <property type="protein sequence ID" value="TKG73476.1"/>
    <property type="molecule type" value="Genomic_DNA"/>
</dbReference>
<name>A0ABY2SCM0_9PSEU</name>
<organism evidence="2 3">
    <name type="scientific">Prauserella endophytica</name>
    <dbReference type="NCBI Taxonomy" id="1592324"/>
    <lineage>
        <taxon>Bacteria</taxon>
        <taxon>Bacillati</taxon>
        <taxon>Actinomycetota</taxon>
        <taxon>Actinomycetes</taxon>
        <taxon>Pseudonocardiales</taxon>
        <taxon>Pseudonocardiaceae</taxon>
        <taxon>Prauserella</taxon>
        <taxon>Prauserella coralliicola group</taxon>
    </lineage>
</organism>
<feature type="compositionally biased region" description="Low complexity" evidence="1">
    <location>
        <begin position="342"/>
        <end position="353"/>
    </location>
</feature>
<evidence type="ECO:0000313" key="2">
    <source>
        <dbReference type="EMBL" id="TKG73476.1"/>
    </source>
</evidence>
<dbReference type="RefSeq" id="WP_137093037.1">
    <property type="nucleotide sequence ID" value="NZ_SWMS01000001.1"/>
</dbReference>
<dbReference type="InterPro" id="IPR038332">
    <property type="entry name" value="PPE_sf"/>
</dbReference>
<feature type="compositionally biased region" description="Low complexity" evidence="1">
    <location>
        <begin position="320"/>
        <end position="329"/>
    </location>
</feature>
<comment type="caution">
    <text evidence="2">The sequence shown here is derived from an EMBL/GenBank/DDBJ whole genome shotgun (WGS) entry which is preliminary data.</text>
</comment>
<feature type="region of interest" description="Disordered" evidence="1">
    <location>
        <begin position="250"/>
        <end position="368"/>
    </location>
</feature>
<dbReference type="Gene3D" id="1.20.1260.20">
    <property type="entry name" value="PPE superfamily"/>
    <property type="match status" value="1"/>
</dbReference>
<dbReference type="SUPFAM" id="SSF140459">
    <property type="entry name" value="PE/PPE dimer-like"/>
    <property type="match status" value="1"/>
</dbReference>
<keyword evidence="3" id="KW-1185">Reference proteome</keyword>
<sequence length="494" mass="49828">MTTAHPPQYTPEQLAQMAPAQRQQALNEMAEAGVDTTGLFGLIERVQARMQAGQQADDIANNQVRELSSGDVQYVEGLQPSGADYQGHDHSAMTHYLAQNLNTEEVVKISDAYHELHTAFKEFSDQLKEAVGKSQHEWEGAAADQAHGYFQSLSTWADGNSQNAQLASEVMYQQSEAATTAKNSMPEEVPFNWETEMQRWGSNPFNIVSNMNETFETYQRSQEVHSEAARVMTQYDNDLYTAASKQPVFAEPPKFGTGNGEGTGLKPPGTGISMPGNGGTDASGYSGGSIPGGSTVPGGSGGGSYGGGGSGPGGPGGGYSSPAPLPGSYTGSTPGTAPSGYRPPTTSRPRVPTGNGNSNFNSMGPMPMGPMGGGGSYGAGGSDYASKLGRGGAGGFGPGGSAGAGGVPGAGAASGAASGAAKPGMGPMGGGAAAPGAAAAAGRGGMGAAGMGAGAGRGQGSEDAEHQRPTYLVEGDPDEVFGTDQRTAPPVIGE</sequence>
<evidence type="ECO:0008006" key="4">
    <source>
        <dbReference type="Google" id="ProtNLM"/>
    </source>
</evidence>
<dbReference type="Proteomes" id="UP000309992">
    <property type="component" value="Unassembled WGS sequence"/>
</dbReference>
<gene>
    <name evidence="2" type="ORF">FCN18_02595</name>
</gene>
<protein>
    <recommendedName>
        <fullName evidence="4">PPE domain-containing protein</fullName>
    </recommendedName>
</protein>
<evidence type="ECO:0000313" key="3">
    <source>
        <dbReference type="Proteomes" id="UP000309992"/>
    </source>
</evidence>
<feature type="compositionally biased region" description="Gly residues" evidence="1">
    <location>
        <begin position="442"/>
        <end position="459"/>
    </location>
</feature>
<proteinExistence type="predicted"/>